<evidence type="ECO:0000256" key="7">
    <source>
        <dbReference type="RuleBase" id="RU000382"/>
    </source>
</evidence>
<keyword evidence="4 6" id="KW-0663">Pyridoxal phosphate</keyword>
<dbReference type="RefSeq" id="WP_050669522.1">
    <property type="nucleotide sequence ID" value="NZ_LAIR01000002.1"/>
</dbReference>
<name>A0A0L6CHA5_9MICO</name>
<dbReference type="Pfam" id="PF00282">
    <property type="entry name" value="Pyridoxal_deC"/>
    <property type="match status" value="1"/>
</dbReference>
<dbReference type="PANTHER" id="PTHR45677">
    <property type="entry name" value="GLUTAMATE DECARBOXYLASE-RELATED"/>
    <property type="match status" value="1"/>
</dbReference>
<evidence type="ECO:0000256" key="3">
    <source>
        <dbReference type="ARBA" id="ARBA00022793"/>
    </source>
</evidence>
<evidence type="ECO:0000256" key="6">
    <source>
        <dbReference type="PIRSR" id="PIRSR602129-50"/>
    </source>
</evidence>
<organism evidence="8 9">
    <name type="scientific">Luteipulveratus halotolerans</name>
    <dbReference type="NCBI Taxonomy" id="1631356"/>
    <lineage>
        <taxon>Bacteria</taxon>
        <taxon>Bacillati</taxon>
        <taxon>Actinomycetota</taxon>
        <taxon>Actinomycetes</taxon>
        <taxon>Micrococcales</taxon>
        <taxon>Dermacoccaceae</taxon>
        <taxon>Luteipulveratus</taxon>
    </lineage>
</organism>
<gene>
    <name evidence="8" type="ORF">VV01_08620</name>
</gene>
<dbReference type="InterPro" id="IPR015422">
    <property type="entry name" value="PyrdxlP-dep_Trfase_small"/>
</dbReference>
<reference evidence="9" key="1">
    <citation type="submission" date="2015-03" db="EMBL/GenBank/DDBJ databases">
        <title>Luteipulveratus halotolerans sp. nov., a novel actinobacterium (Dermacoccaceae) from Sarawak, Malaysia.</title>
        <authorList>
            <person name="Juboi H."/>
            <person name="Basik A."/>
            <person name="Shamsul S.S."/>
            <person name="Arnold P."/>
            <person name="Schmitt E.K."/>
            <person name="Sanglier J.-J."/>
            <person name="Yeo T."/>
        </authorList>
    </citation>
    <scope>NUCLEOTIDE SEQUENCE [LARGE SCALE GENOMIC DNA]</scope>
    <source>
        <strain evidence="9">C296001</strain>
    </source>
</reference>
<evidence type="ECO:0000256" key="2">
    <source>
        <dbReference type="ARBA" id="ARBA00009533"/>
    </source>
</evidence>
<comment type="caution">
    <text evidence="8">The sequence shown here is derived from an EMBL/GenBank/DDBJ whole genome shotgun (WGS) entry which is preliminary data.</text>
</comment>
<proteinExistence type="inferred from homology"/>
<dbReference type="Proteomes" id="UP000037397">
    <property type="component" value="Unassembled WGS sequence"/>
</dbReference>
<dbReference type="STRING" id="1631356.VV01_08620"/>
<dbReference type="InterPro" id="IPR015421">
    <property type="entry name" value="PyrdxlP-dep_Trfase_major"/>
</dbReference>
<dbReference type="EMBL" id="LAIR01000002">
    <property type="protein sequence ID" value="KNX37192.1"/>
    <property type="molecule type" value="Genomic_DNA"/>
</dbReference>
<dbReference type="AlphaFoldDB" id="A0A0L6CHA5"/>
<dbReference type="PANTHER" id="PTHR45677:SF8">
    <property type="entry name" value="CYSTEINE SULFINIC ACID DECARBOXYLASE"/>
    <property type="match status" value="1"/>
</dbReference>
<keyword evidence="5 7" id="KW-0456">Lyase</keyword>
<protein>
    <recommendedName>
        <fullName evidence="10">Pyridoxal-dependent decarboxylase</fullName>
    </recommendedName>
</protein>
<dbReference type="PRINTS" id="PR00800">
    <property type="entry name" value="YHDCRBOXLASE"/>
</dbReference>
<dbReference type="Gene3D" id="3.40.640.10">
    <property type="entry name" value="Type I PLP-dependent aspartate aminotransferase-like (Major domain)"/>
    <property type="match status" value="1"/>
</dbReference>
<evidence type="ECO:0000256" key="4">
    <source>
        <dbReference type="ARBA" id="ARBA00022898"/>
    </source>
</evidence>
<dbReference type="GO" id="GO:0019752">
    <property type="term" value="P:carboxylic acid metabolic process"/>
    <property type="evidence" value="ECO:0007669"/>
    <property type="project" value="InterPro"/>
</dbReference>
<dbReference type="InterPro" id="IPR002129">
    <property type="entry name" value="PyrdxlP-dep_de-COase"/>
</dbReference>
<evidence type="ECO:0000313" key="9">
    <source>
        <dbReference type="Proteomes" id="UP000037397"/>
    </source>
</evidence>
<dbReference type="GO" id="GO:0005737">
    <property type="term" value="C:cytoplasm"/>
    <property type="evidence" value="ECO:0007669"/>
    <property type="project" value="TreeGrafter"/>
</dbReference>
<dbReference type="PATRIC" id="fig|1631356.3.peg.1670"/>
<keyword evidence="3" id="KW-0210">Decarboxylase</keyword>
<keyword evidence="9" id="KW-1185">Reference proteome</keyword>
<dbReference type="Gene3D" id="3.90.1150.10">
    <property type="entry name" value="Aspartate Aminotransferase, domain 1"/>
    <property type="match status" value="1"/>
</dbReference>
<evidence type="ECO:0000256" key="5">
    <source>
        <dbReference type="ARBA" id="ARBA00023239"/>
    </source>
</evidence>
<evidence type="ECO:0000256" key="1">
    <source>
        <dbReference type="ARBA" id="ARBA00001933"/>
    </source>
</evidence>
<dbReference type="GO" id="GO:0004058">
    <property type="term" value="F:aromatic-L-amino-acid decarboxylase activity"/>
    <property type="evidence" value="ECO:0007669"/>
    <property type="project" value="UniProtKB-ARBA"/>
</dbReference>
<comment type="cofactor">
    <cofactor evidence="1 6 7">
        <name>pyridoxal 5'-phosphate</name>
        <dbReference type="ChEBI" id="CHEBI:597326"/>
    </cofactor>
</comment>
<feature type="modified residue" description="N6-(pyridoxal phosphate)lysine" evidence="6">
    <location>
        <position position="297"/>
    </location>
</feature>
<evidence type="ECO:0000313" key="8">
    <source>
        <dbReference type="EMBL" id="KNX37192.1"/>
    </source>
</evidence>
<dbReference type="SUPFAM" id="SSF53383">
    <property type="entry name" value="PLP-dependent transferases"/>
    <property type="match status" value="1"/>
</dbReference>
<dbReference type="InterPro" id="IPR010977">
    <property type="entry name" value="Aromatic_deC"/>
</dbReference>
<evidence type="ECO:0008006" key="10">
    <source>
        <dbReference type="Google" id="ProtNLM"/>
    </source>
</evidence>
<dbReference type="GO" id="GO:0030170">
    <property type="term" value="F:pyridoxal phosphate binding"/>
    <property type="evidence" value="ECO:0007669"/>
    <property type="project" value="InterPro"/>
</dbReference>
<dbReference type="InterPro" id="IPR015424">
    <property type="entry name" value="PyrdxlP-dep_Trfase"/>
</dbReference>
<comment type="similarity">
    <text evidence="2 7">Belongs to the group II decarboxylase family.</text>
</comment>
<sequence length="480" mass="51473">MNAAHLHHVFHPDHADGYARLMHQGVDHLASQLRGRHRPATGLQPAEARARVEAIDLDEPLGDVDATLAELTGVYLDDAIWFHDPAYAAHLNCPVVMPALLAELFVSGVNSSLDTFDQSVGGTFIERRLVEWTARRLGLGATADGIFTSGGTQSNLQALLMARAQHTGVDTERLRILASADSHFSVIKAARLMGLSPHAVTAVPTDSEHRMDVAALATALADCAEAGDVVMAVVATAGTTDFGAIDPLRPIAGLARSYDAWVHVDAAYGGGLITSARHRPMLDGVELADSVTVDYHKTFFQPVSASAVIVRDAATMSAVTHHADYLNPRSAQQPNQVDKSIQTTRRFDALKLWITLRLMGADAIGSYLDTVIDLAATVGERLADDPEIELAARPALSTVVFRYRSATMSEEEADELNPLLRRELYASGAGMVAGTVVDGHAWLKLTLLNPMATERDILGLVERVRGIAHDLTTTALAEVG</sequence>
<dbReference type="GO" id="GO:0006520">
    <property type="term" value="P:amino acid metabolic process"/>
    <property type="evidence" value="ECO:0007669"/>
    <property type="project" value="InterPro"/>
</dbReference>
<accession>A0A0L6CHA5</accession>